<sequence>MTTAAVAAEAETTNWRTYDGGVLPDFLGIAVAFPVMMGLFLVLPAALCYCCLARGRVVPYTPPNMGGAAGYDRKGPYAGSVNHGSVAEK</sequence>
<dbReference type="AlphaFoldDB" id="A0A9W9CUQ5"/>
<keyword evidence="3" id="KW-1185">Reference proteome</keyword>
<keyword evidence="1" id="KW-0812">Transmembrane</keyword>
<keyword evidence="1" id="KW-1133">Transmembrane helix</keyword>
<gene>
    <name evidence="2" type="ORF">N0V93_006431</name>
</gene>
<evidence type="ECO:0000313" key="3">
    <source>
        <dbReference type="Proteomes" id="UP001140453"/>
    </source>
</evidence>
<name>A0A9W9CUQ5_9PEZI</name>
<reference evidence="2" key="1">
    <citation type="submission" date="2022-10" db="EMBL/GenBank/DDBJ databases">
        <title>Tapping the CABI collections for fungal endophytes: first genome assemblies for Collariella, Neodidymelliopsis, Ascochyta clinopodiicola, Didymella pomorum, Didymosphaeria variabile, Neocosmospora piperis and Neocucurbitaria cava.</title>
        <authorList>
            <person name="Hill R."/>
        </authorList>
    </citation>
    <scope>NUCLEOTIDE SEQUENCE</scope>
    <source>
        <strain evidence="2">IMI 355082</strain>
    </source>
</reference>
<accession>A0A9W9CUQ5</accession>
<proteinExistence type="predicted"/>
<dbReference type="OrthoDB" id="5213748at2759"/>
<feature type="transmembrane region" description="Helical" evidence="1">
    <location>
        <begin position="26"/>
        <end position="52"/>
    </location>
</feature>
<evidence type="ECO:0000313" key="2">
    <source>
        <dbReference type="EMBL" id="KAJ4388969.1"/>
    </source>
</evidence>
<organism evidence="2 3">
    <name type="scientific">Gnomoniopsis smithogilvyi</name>
    <dbReference type="NCBI Taxonomy" id="1191159"/>
    <lineage>
        <taxon>Eukaryota</taxon>
        <taxon>Fungi</taxon>
        <taxon>Dikarya</taxon>
        <taxon>Ascomycota</taxon>
        <taxon>Pezizomycotina</taxon>
        <taxon>Sordariomycetes</taxon>
        <taxon>Sordariomycetidae</taxon>
        <taxon>Diaporthales</taxon>
        <taxon>Gnomoniaceae</taxon>
        <taxon>Gnomoniopsis</taxon>
    </lineage>
</organism>
<dbReference type="Proteomes" id="UP001140453">
    <property type="component" value="Unassembled WGS sequence"/>
</dbReference>
<protein>
    <submittedName>
        <fullName evidence="2">Uncharacterized protein</fullName>
    </submittedName>
</protein>
<comment type="caution">
    <text evidence="2">The sequence shown here is derived from an EMBL/GenBank/DDBJ whole genome shotgun (WGS) entry which is preliminary data.</text>
</comment>
<dbReference type="EMBL" id="JAPEVB010000004">
    <property type="protein sequence ID" value="KAJ4388969.1"/>
    <property type="molecule type" value="Genomic_DNA"/>
</dbReference>
<keyword evidence="1" id="KW-0472">Membrane</keyword>
<evidence type="ECO:0000256" key="1">
    <source>
        <dbReference type="SAM" id="Phobius"/>
    </source>
</evidence>